<evidence type="ECO:0000313" key="11">
    <source>
        <dbReference type="EMBL" id="SPZ12181.1"/>
    </source>
</evidence>
<dbReference type="InterPro" id="IPR001482">
    <property type="entry name" value="T2SS/T4SS_dom"/>
</dbReference>
<dbReference type="InterPro" id="IPR027417">
    <property type="entry name" value="P-loop_NTPase"/>
</dbReference>
<dbReference type="GO" id="GO:0005524">
    <property type="term" value="F:ATP binding"/>
    <property type="evidence" value="ECO:0007669"/>
    <property type="project" value="UniProtKB-UniRule"/>
</dbReference>
<dbReference type="InterPro" id="IPR007831">
    <property type="entry name" value="T2SS_GspE_N"/>
</dbReference>
<comment type="subcellular location">
    <subcellularLocation>
        <location evidence="8">Cell inner membrane</location>
    </subcellularLocation>
</comment>
<dbReference type="PANTHER" id="PTHR30258">
    <property type="entry name" value="TYPE II SECRETION SYSTEM PROTEIN GSPE-RELATED"/>
    <property type="match status" value="1"/>
</dbReference>
<dbReference type="GO" id="GO:0015628">
    <property type="term" value="P:protein secretion by the type II secretion system"/>
    <property type="evidence" value="ECO:0007669"/>
    <property type="project" value="UniProtKB-UniRule"/>
</dbReference>
<comment type="catalytic activity">
    <reaction evidence="7">
        <text>ATP + H2O + cellular proteinSide 1 = ADP + phosphate + cellular proteinSide 2.</text>
        <dbReference type="EC" id="7.4.2.8"/>
    </reaction>
</comment>
<dbReference type="AlphaFoldDB" id="A0A2X2CZT0"/>
<reference evidence="11 12" key="1">
    <citation type="submission" date="2018-06" db="EMBL/GenBank/DDBJ databases">
        <authorList>
            <consortium name="Pathogen Informatics"/>
            <person name="Doyle S."/>
        </authorList>
    </citation>
    <scope>NUCLEOTIDE SEQUENCE [LARGE SCALE GENOMIC DNA]</scope>
    <source>
        <strain evidence="11 12">NCTC11842</strain>
    </source>
</reference>
<dbReference type="PANTHER" id="PTHR30258:SF2">
    <property type="entry name" value="COMG OPERON PROTEIN 1"/>
    <property type="match status" value="1"/>
</dbReference>
<dbReference type="InterPro" id="IPR013369">
    <property type="entry name" value="T2SS_GspE"/>
</dbReference>
<evidence type="ECO:0000256" key="1">
    <source>
        <dbReference type="ARBA" id="ARBA00006611"/>
    </source>
</evidence>
<evidence type="ECO:0000256" key="5">
    <source>
        <dbReference type="ARBA" id="ARBA00022927"/>
    </source>
</evidence>
<dbReference type="GO" id="GO:0016887">
    <property type="term" value="F:ATP hydrolysis activity"/>
    <property type="evidence" value="ECO:0007669"/>
    <property type="project" value="TreeGrafter"/>
</dbReference>
<dbReference type="GO" id="GO:0005886">
    <property type="term" value="C:plasma membrane"/>
    <property type="evidence" value="ECO:0007669"/>
    <property type="project" value="UniProtKB-SubCell"/>
</dbReference>
<gene>
    <name evidence="11" type="primary">xpsE</name>
    <name evidence="11" type="ORF">NCTC11842_04325</name>
</gene>
<dbReference type="GO" id="GO:0015627">
    <property type="term" value="C:type II protein secretion system complex"/>
    <property type="evidence" value="ECO:0007669"/>
    <property type="project" value="UniProtKB-UniRule"/>
</dbReference>
<evidence type="ECO:0000313" key="12">
    <source>
        <dbReference type="Proteomes" id="UP000250443"/>
    </source>
</evidence>
<keyword evidence="2 8" id="KW-0813">Transport</keyword>
<comment type="similarity">
    <text evidence="1 8">Belongs to the GSP E family.</text>
</comment>
<dbReference type="FunFam" id="3.40.50.300:FF:000398">
    <property type="entry name" value="Type IV pilus assembly ATPase PilB"/>
    <property type="match status" value="1"/>
</dbReference>
<dbReference type="SUPFAM" id="SSF160246">
    <property type="entry name" value="EspE N-terminal domain-like"/>
    <property type="match status" value="1"/>
</dbReference>
<accession>A0A2X2CZT0</accession>
<feature type="domain" description="Bacterial type II secretion system protein E" evidence="10">
    <location>
        <begin position="417"/>
        <end position="431"/>
    </location>
</feature>
<feature type="region of interest" description="Disordered" evidence="9">
    <location>
        <begin position="1"/>
        <end position="40"/>
    </location>
</feature>
<dbReference type="SUPFAM" id="SSF52540">
    <property type="entry name" value="P-loop containing nucleoside triphosphate hydrolases"/>
    <property type="match status" value="1"/>
</dbReference>
<comment type="function">
    <text evidence="8">ATPase component of the type II secretion system required for the energy-dependent secretion of extracellular factors such as proteases and toxins from the periplasm. Acts as a molecular motor to provide the energy that is required for assembly of the pseudopilus and the extrusion of substrates generated in the cytoplasm.</text>
</comment>
<evidence type="ECO:0000256" key="9">
    <source>
        <dbReference type="SAM" id="MobiDB-lite"/>
    </source>
</evidence>
<proteinExistence type="inferred from homology"/>
<dbReference type="InterPro" id="IPR037257">
    <property type="entry name" value="T2SS_E_N_sf"/>
</dbReference>
<evidence type="ECO:0000256" key="3">
    <source>
        <dbReference type="ARBA" id="ARBA00022741"/>
    </source>
</evidence>
<evidence type="ECO:0000256" key="6">
    <source>
        <dbReference type="ARBA" id="ARBA00022967"/>
    </source>
</evidence>
<dbReference type="Pfam" id="PF00437">
    <property type="entry name" value="T2SSE"/>
    <property type="match status" value="1"/>
</dbReference>
<keyword evidence="6" id="KW-1278">Translocase</keyword>
<feature type="compositionally biased region" description="Polar residues" evidence="9">
    <location>
        <begin position="1"/>
        <end position="22"/>
    </location>
</feature>
<dbReference type="PROSITE" id="PS00662">
    <property type="entry name" value="T2SP_E"/>
    <property type="match status" value="1"/>
</dbReference>
<dbReference type="NCBIfam" id="TIGR02533">
    <property type="entry name" value="type_II_gspE"/>
    <property type="match status" value="1"/>
</dbReference>
<organism evidence="11 12">
    <name type="scientific">Pseudomonas luteola</name>
    <dbReference type="NCBI Taxonomy" id="47886"/>
    <lineage>
        <taxon>Bacteria</taxon>
        <taxon>Pseudomonadati</taxon>
        <taxon>Pseudomonadota</taxon>
        <taxon>Gammaproteobacteria</taxon>
        <taxon>Pseudomonadales</taxon>
        <taxon>Pseudomonadaceae</taxon>
        <taxon>Pseudomonas</taxon>
    </lineage>
</organism>
<dbReference type="CDD" id="cd01129">
    <property type="entry name" value="PulE-GspE-like"/>
    <property type="match status" value="1"/>
</dbReference>
<keyword evidence="5 8" id="KW-0653">Protein transport</keyword>
<dbReference type="Gene3D" id="3.30.300.160">
    <property type="entry name" value="Type II secretion system, protein E, N-terminal domain"/>
    <property type="match status" value="1"/>
</dbReference>
<dbReference type="InterPro" id="IPR003593">
    <property type="entry name" value="AAA+_ATPase"/>
</dbReference>
<sequence length="600" mass="66382">MNLLQPASSTTAERSPSQSASLPSVPMSEPPLTSVDSHKPGDDDVCEWLVSQGKLKPGDLERARRLHETSSGESFSHLLLRLGMVSERDMAHAWASLLDVPLVLESDAPEILEDPLDVSTRFLKQHQIVPLGQDSNGQIHLLVANPAERYAIEALEYACGRAARLSIGLRSDIENLIERYYGQGRSAMGTIVENLDAQANSEDDIEHLKDLASEAPVIRLVNLIIQRAVENRASDIHIEPFENRLKVRYRIDGVLHESEAPPSSSTAAVISRVKIMAKLDIAERRLPQDGRIMLRIQGKELDLRVSTVPTSFGESVVMRLLDRESVSFDFDTLGFAGKSLDNFLSVLERPHGILLVTGPTGSGKTTTLYTALSRLNTAERKIITVEDPVEYQIEGINQIQVKPSIGLDFAGALRSIVRQDPDVIMIGEMRDLETCRIAIQSSLTGHLVLSTLHTNSAAGSITRLLDMGVEDYLLASTINGILAQRLVRRLDPALSEAYEPLPEVIREYELEKYTDERPIRLYRPRRDLPPNEGYRGRSAISELLVMSDTLRSLLMQRADAATLEQAARAEGMYTLYEDGLRQALAGTTTLEEVLRVTSGD</sequence>
<dbReference type="Gene3D" id="3.40.50.300">
    <property type="entry name" value="P-loop containing nucleotide triphosphate hydrolases"/>
    <property type="match status" value="1"/>
</dbReference>
<dbReference type="SMART" id="SM00382">
    <property type="entry name" value="AAA"/>
    <property type="match status" value="1"/>
</dbReference>
<dbReference type="Pfam" id="PF05157">
    <property type="entry name" value="MshEN"/>
    <property type="match status" value="1"/>
</dbReference>
<keyword evidence="4 8" id="KW-0067">ATP-binding</keyword>
<evidence type="ECO:0000256" key="8">
    <source>
        <dbReference type="RuleBase" id="RU366070"/>
    </source>
</evidence>
<protein>
    <recommendedName>
        <fullName evidence="8">Type II secretion system protein E</fullName>
        <shortName evidence="8">T2SS protein E</shortName>
    </recommendedName>
    <alternativeName>
        <fullName evidence="8">Type II traffic warden ATPase</fullName>
    </alternativeName>
</protein>
<keyword evidence="3 8" id="KW-0547">Nucleotide-binding</keyword>
<dbReference type="Gene3D" id="1.10.40.70">
    <property type="match status" value="1"/>
</dbReference>
<dbReference type="FunFam" id="3.30.450.90:FF:000001">
    <property type="entry name" value="Type II secretion system ATPase GspE"/>
    <property type="match status" value="1"/>
</dbReference>
<evidence type="ECO:0000256" key="2">
    <source>
        <dbReference type="ARBA" id="ARBA00022448"/>
    </source>
</evidence>
<dbReference type="Gene3D" id="3.30.450.90">
    <property type="match status" value="1"/>
</dbReference>
<evidence type="ECO:0000259" key="10">
    <source>
        <dbReference type="PROSITE" id="PS00662"/>
    </source>
</evidence>
<dbReference type="Proteomes" id="UP000250443">
    <property type="component" value="Unassembled WGS sequence"/>
</dbReference>
<dbReference type="GO" id="GO:0008564">
    <property type="term" value="F:protein-exporting ATPase activity"/>
    <property type="evidence" value="ECO:0007669"/>
    <property type="project" value="UniProtKB-EC"/>
</dbReference>
<evidence type="ECO:0000256" key="4">
    <source>
        <dbReference type="ARBA" id="ARBA00022840"/>
    </source>
</evidence>
<dbReference type="EMBL" id="UAUF01000014">
    <property type="protein sequence ID" value="SPZ12181.1"/>
    <property type="molecule type" value="Genomic_DNA"/>
</dbReference>
<name>A0A2X2CZT0_PSELU</name>
<evidence type="ECO:0000256" key="7">
    <source>
        <dbReference type="ARBA" id="ARBA00034006"/>
    </source>
</evidence>